<dbReference type="PANTHER" id="PTHR31616">
    <property type="entry name" value="TREHALASE"/>
    <property type="match status" value="1"/>
</dbReference>
<dbReference type="Proteomes" id="UP000253790">
    <property type="component" value="Chromosome"/>
</dbReference>
<dbReference type="AlphaFoldDB" id="A0A345NPP2"/>
<dbReference type="InterPro" id="IPR012341">
    <property type="entry name" value="6hp_glycosidase-like_sf"/>
</dbReference>
<sequence length="451" mass="47464">MTGGPAGDGGVPLGRQGRVARRAVLGAGLALGVVGGGSLLRDAARAEETIPLVSAGVGFSGPSQRSFLLPQERFPVPGSRALTPAARTPELVAAETGLLAVVRRTVDPRWAGLAGDAVLDLNVLSAGLPAPVAAWTANWRYVWPRDAAHVCRLYADLGRGADVLRWITFLARCQRPDGQFEARYTLAGSTPDARPHQADGAGWFLWALHRSCRALPGLREDLLAVARPAAVAALRAVFTDLDRPRGDGLPSPTPDYWEVPERRTTLGVAAVTLAGLQAAAALGEDLGPQAVQAASYAERLREVVAVRFGRTGFRRYARGGGYDAALALLLPPYVHGLEREVVPLLDLAWTAMLRPAGGVSPGEGWKDTWVSWTPETALFAQAYVAAGHPGRGRDVLAWLEEHRTVAGSLPEKVLSEGSPAAVAPLAWTCALVCSTAMELAPPAARGQAEAG</sequence>
<dbReference type="OrthoDB" id="3806982at2"/>
<dbReference type="SUPFAM" id="SSF48208">
    <property type="entry name" value="Six-hairpin glycosidases"/>
    <property type="match status" value="1"/>
</dbReference>
<dbReference type="GO" id="GO:0004553">
    <property type="term" value="F:hydrolase activity, hydrolyzing O-glycosyl compounds"/>
    <property type="evidence" value="ECO:0007669"/>
    <property type="project" value="TreeGrafter"/>
</dbReference>
<dbReference type="RefSeq" id="WP_114928985.1">
    <property type="nucleotide sequence ID" value="NZ_CP031229.1"/>
</dbReference>
<proteinExistence type="predicted"/>
<keyword evidence="2" id="KW-1185">Reference proteome</keyword>
<accession>A0A345NPP2</accession>
<organism evidence="1 2">
    <name type="scientific">Ornithinimicrobium avium</name>
    <dbReference type="NCBI Taxonomy" id="2283195"/>
    <lineage>
        <taxon>Bacteria</taxon>
        <taxon>Bacillati</taxon>
        <taxon>Actinomycetota</taxon>
        <taxon>Actinomycetes</taxon>
        <taxon>Micrococcales</taxon>
        <taxon>Ornithinimicrobiaceae</taxon>
        <taxon>Ornithinimicrobium</taxon>
    </lineage>
</organism>
<reference evidence="1 2" key="1">
    <citation type="submission" date="2018-07" db="EMBL/GenBank/DDBJ databases">
        <title>Complete genome sequencing of Ornithinimicrobium sp. AMA3305.</title>
        <authorList>
            <person name="Bae J.-W."/>
        </authorList>
    </citation>
    <scope>NUCLEOTIDE SEQUENCE [LARGE SCALE GENOMIC DNA]</scope>
    <source>
        <strain evidence="1 2">AMA3305</strain>
    </source>
</reference>
<evidence type="ECO:0000313" key="2">
    <source>
        <dbReference type="Proteomes" id="UP000253790"/>
    </source>
</evidence>
<dbReference type="Gene3D" id="1.50.10.10">
    <property type="match status" value="2"/>
</dbReference>
<evidence type="ECO:0000313" key="1">
    <source>
        <dbReference type="EMBL" id="AXH97000.1"/>
    </source>
</evidence>
<dbReference type="KEGG" id="orn:DV701_13515"/>
<dbReference type="EMBL" id="CP031229">
    <property type="protein sequence ID" value="AXH97000.1"/>
    <property type="molecule type" value="Genomic_DNA"/>
</dbReference>
<dbReference type="PANTHER" id="PTHR31616:SF0">
    <property type="entry name" value="GLUCAN 1,4-ALPHA-GLUCOSIDASE"/>
    <property type="match status" value="1"/>
</dbReference>
<dbReference type="InterPro" id="IPR008928">
    <property type="entry name" value="6-hairpin_glycosidase_sf"/>
</dbReference>
<gene>
    <name evidence="1" type="ORF">DV701_13515</name>
</gene>
<name>A0A345NPP2_9MICO</name>
<dbReference type="GO" id="GO:0005975">
    <property type="term" value="P:carbohydrate metabolic process"/>
    <property type="evidence" value="ECO:0007669"/>
    <property type="project" value="InterPro"/>
</dbReference>
<protein>
    <submittedName>
        <fullName evidence="1">Glycoside hydrolase family 15</fullName>
    </submittedName>
</protein>
<keyword evidence="1" id="KW-0378">Hydrolase</keyword>